<dbReference type="GO" id="GO:0005385">
    <property type="term" value="F:zinc ion transmembrane transporter activity"/>
    <property type="evidence" value="ECO:0007669"/>
    <property type="project" value="InterPro"/>
</dbReference>
<dbReference type="PANTHER" id="PTHR45755">
    <property type="match status" value="1"/>
</dbReference>
<feature type="compositionally biased region" description="Basic residues" evidence="8">
    <location>
        <begin position="467"/>
        <end position="476"/>
    </location>
</feature>
<feature type="compositionally biased region" description="Polar residues" evidence="8">
    <location>
        <begin position="556"/>
        <end position="568"/>
    </location>
</feature>
<sequence>MNAPDSRTRSKIPLNPLKVASTSLPLELLVRLVVSNVLLVVALDAGKDWLLAANAGVVWVLIRMFACGALGIMVWEGMTGTLRKKKSIEWGVLGMASLFLFVQQACLMTALYRLSVIRVVLFTQFSSFVVNALLNKYTTSHLLALVAAFSLAILTDTGFSKDSFKAAVPGYGAVIFHGLATTGYDHTQSVLGPALGAIPAMLASTLGASVVALPFYVFKTILYQGSGSSHIPIYVLPVLPFMAYVLFVLAPSARATLSAEALPAHHFQASYLSMTLAASIIGPLAFSQFPTWVDLIIGSLLFYGLYPDNAQTLGSAPKTPTMRLVKAYLKTILSNPESRKIFYFLVLNLSYMMVQMLYGVWTNSLGLISDAIHMAFDCMAIGMGLFASVMATWPPNERFTYGYGRIETLSGFANGIFLILISIFIVFEAIQRILDPPEMNTSQLLLVSTLGLAVNLFGMFAMGGHHHHGHSHSHGHAHGEHGHSHSNGSPISPDDEDHAHAHSHGEHSHSHSHSHSPDSKHDALPNGHSHSHHVHFNDPSPAHSRSPTPPRAPGQRTVSHSHTYSQVPSIHVNGDHGHNTAPNHHQHHHHQRAVSLQIPTPTTPFQQRDPMDLLTPQTGDQFLTSPLTPGYKFGHDDHFDQHHNSAHVPNLHNHSHGHDHHEGHSHNMRGVFLHVMADTLGSVGVIISTLLIQFYGWTGFDPIASLFIAILIAASVIPLVVDSGKVLCLDIGAREHDVKQALQELHLIDGLASYSAPRFWPKDDSNLIGSIRVQISPSASSNDPTGPHSTTRKAYSSIDKVVERVDSILRNRINGLDELTIQVEAAQS</sequence>
<gene>
    <name evidence="11" type="ORF">SCHPADRAFT_997502</name>
</gene>
<comment type="subcellular location">
    <subcellularLocation>
        <location evidence="1">Membrane</location>
        <topology evidence="1">Multi-pass membrane protein</topology>
    </subcellularLocation>
</comment>
<dbReference type="InterPro" id="IPR045316">
    <property type="entry name" value="Msc2-like"/>
</dbReference>
<evidence type="ECO:0000256" key="6">
    <source>
        <dbReference type="ARBA" id="ARBA00023065"/>
    </source>
</evidence>
<dbReference type="Pfam" id="PF01545">
    <property type="entry name" value="Cation_efflux"/>
    <property type="match status" value="2"/>
</dbReference>
<name>A0A0H2S8T1_9AGAM</name>
<dbReference type="NCBIfam" id="TIGR01297">
    <property type="entry name" value="CDF"/>
    <property type="match status" value="2"/>
</dbReference>
<keyword evidence="12" id="KW-1185">Reference proteome</keyword>
<dbReference type="InParanoid" id="A0A0H2S8T1"/>
<dbReference type="GO" id="GO:0016020">
    <property type="term" value="C:membrane"/>
    <property type="evidence" value="ECO:0007669"/>
    <property type="project" value="UniProtKB-SubCell"/>
</dbReference>
<evidence type="ECO:0000313" key="12">
    <source>
        <dbReference type="Proteomes" id="UP000053477"/>
    </source>
</evidence>
<protein>
    <submittedName>
        <fullName evidence="11">Cation efflux protein</fullName>
    </submittedName>
</protein>
<feature type="transmembrane region" description="Helical" evidence="9">
    <location>
        <begin position="372"/>
        <end position="391"/>
    </location>
</feature>
<dbReference type="InterPro" id="IPR027469">
    <property type="entry name" value="Cation_efflux_TMD_sf"/>
</dbReference>
<feature type="domain" description="Cation efflux protein transmembrane" evidence="10">
    <location>
        <begin position="657"/>
        <end position="728"/>
    </location>
</feature>
<evidence type="ECO:0000256" key="1">
    <source>
        <dbReference type="ARBA" id="ARBA00004141"/>
    </source>
</evidence>
<dbReference type="InterPro" id="IPR002524">
    <property type="entry name" value="Cation_efflux"/>
</dbReference>
<comment type="similarity">
    <text evidence="2">Belongs to the cation diffusion facilitator (CDF) transporter (TC 2.A.4) family. SLC30A subfamily.</text>
</comment>
<evidence type="ECO:0000256" key="8">
    <source>
        <dbReference type="SAM" id="MobiDB-lite"/>
    </source>
</evidence>
<keyword evidence="3" id="KW-0813">Transport</keyword>
<feature type="transmembrane region" description="Helical" evidence="9">
    <location>
        <begin position="442"/>
        <end position="462"/>
    </location>
</feature>
<dbReference type="GO" id="GO:0006882">
    <property type="term" value="P:intracellular zinc ion homeostasis"/>
    <property type="evidence" value="ECO:0007669"/>
    <property type="project" value="InterPro"/>
</dbReference>
<evidence type="ECO:0000256" key="4">
    <source>
        <dbReference type="ARBA" id="ARBA00022692"/>
    </source>
</evidence>
<feature type="transmembrane region" description="Helical" evidence="9">
    <location>
        <begin position="230"/>
        <end position="249"/>
    </location>
</feature>
<feature type="transmembrane region" description="Helical" evidence="9">
    <location>
        <begin position="49"/>
        <end position="75"/>
    </location>
</feature>
<accession>A0A0H2S8T1</accession>
<evidence type="ECO:0000256" key="3">
    <source>
        <dbReference type="ARBA" id="ARBA00022448"/>
    </source>
</evidence>
<evidence type="ECO:0000256" key="9">
    <source>
        <dbReference type="SAM" id="Phobius"/>
    </source>
</evidence>
<feature type="transmembrane region" description="Helical" evidence="9">
    <location>
        <begin position="116"/>
        <end position="134"/>
    </location>
</feature>
<feature type="transmembrane region" description="Helical" evidence="9">
    <location>
        <begin position="21"/>
        <end position="43"/>
    </location>
</feature>
<dbReference type="PANTHER" id="PTHR45755:SF4">
    <property type="entry name" value="ZINC TRANSPORTER 7"/>
    <property type="match status" value="1"/>
</dbReference>
<feature type="region of interest" description="Disordered" evidence="8">
    <location>
        <begin position="467"/>
        <end position="595"/>
    </location>
</feature>
<keyword evidence="6" id="KW-0406">Ion transport</keyword>
<feature type="transmembrane region" description="Helical" evidence="9">
    <location>
        <begin position="341"/>
        <end position="360"/>
    </location>
</feature>
<evidence type="ECO:0000256" key="5">
    <source>
        <dbReference type="ARBA" id="ARBA00022989"/>
    </source>
</evidence>
<dbReference type="FunFam" id="1.20.1510.10:FF:000033">
    <property type="entry name" value="Unplaced genomic scaffold supercont1.9, whole genome shotgun sequence"/>
    <property type="match status" value="1"/>
</dbReference>
<keyword evidence="7 9" id="KW-0472">Membrane</keyword>
<dbReference type="GO" id="GO:1904257">
    <property type="term" value="P:zinc ion import into Golgi lumen"/>
    <property type="evidence" value="ECO:0007669"/>
    <property type="project" value="TreeGrafter"/>
</dbReference>
<feature type="transmembrane region" description="Helical" evidence="9">
    <location>
        <begin position="703"/>
        <end position="721"/>
    </location>
</feature>
<dbReference type="AlphaFoldDB" id="A0A0H2S8T1"/>
<dbReference type="SUPFAM" id="SSF161111">
    <property type="entry name" value="Cation efflux protein transmembrane domain-like"/>
    <property type="match status" value="1"/>
</dbReference>
<dbReference type="STRING" id="27342.A0A0H2S8T1"/>
<keyword evidence="4 9" id="KW-0812">Transmembrane</keyword>
<dbReference type="OrthoDB" id="78669at2759"/>
<evidence type="ECO:0000256" key="7">
    <source>
        <dbReference type="ARBA" id="ARBA00023136"/>
    </source>
</evidence>
<dbReference type="Proteomes" id="UP000053477">
    <property type="component" value="Unassembled WGS sequence"/>
</dbReference>
<organism evidence="11 12">
    <name type="scientific">Schizopora paradoxa</name>
    <dbReference type="NCBI Taxonomy" id="27342"/>
    <lineage>
        <taxon>Eukaryota</taxon>
        <taxon>Fungi</taxon>
        <taxon>Dikarya</taxon>
        <taxon>Basidiomycota</taxon>
        <taxon>Agaricomycotina</taxon>
        <taxon>Agaricomycetes</taxon>
        <taxon>Hymenochaetales</taxon>
        <taxon>Schizoporaceae</taxon>
        <taxon>Schizopora</taxon>
    </lineage>
</organism>
<evidence type="ECO:0000259" key="10">
    <source>
        <dbReference type="Pfam" id="PF01545"/>
    </source>
</evidence>
<dbReference type="EMBL" id="KQ085962">
    <property type="protein sequence ID" value="KLO13286.1"/>
    <property type="molecule type" value="Genomic_DNA"/>
</dbReference>
<feature type="transmembrane region" description="Helical" evidence="9">
    <location>
        <begin position="412"/>
        <end position="430"/>
    </location>
</feature>
<feature type="domain" description="Cation efflux protein transmembrane" evidence="10">
    <location>
        <begin position="341"/>
        <end position="472"/>
    </location>
</feature>
<dbReference type="GO" id="GO:0031410">
    <property type="term" value="C:cytoplasmic vesicle"/>
    <property type="evidence" value="ECO:0007669"/>
    <property type="project" value="TreeGrafter"/>
</dbReference>
<feature type="transmembrane region" description="Helical" evidence="9">
    <location>
        <begin position="141"/>
        <end position="159"/>
    </location>
</feature>
<dbReference type="Gene3D" id="1.20.1510.10">
    <property type="entry name" value="Cation efflux protein transmembrane domain"/>
    <property type="match status" value="2"/>
</dbReference>
<feature type="transmembrane region" description="Helical" evidence="9">
    <location>
        <begin position="194"/>
        <end position="218"/>
    </location>
</feature>
<keyword evidence="5 9" id="KW-1133">Transmembrane helix</keyword>
<feature type="transmembrane region" description="Helical" evidence="9">
    <location>
        <begin position="671"/>
        <end position="697"/>
    </location>
</feature>
<evidence type="ECO:0000313" key="11">
    <source>
        <dbReference type="EMBL" id="KLO13286.1"/>
    </source>
</evidence>
<feature type="transmembrane region" description="Helical" evidence="9">
    <location>
        <begin position="87"/>
        <end position="110"/>
    </location>
</feature>
<reference evidence="11 12" key="1">
    <citation type="submission" date="2015-04" db="EMBL/GenBank/DDBJ databases">
        <title>Complete genome sequence of Schizopora paradoxa KUC8140, a cosmopolitan wood degrader in East Asia.</title>
        <authorList>
            <consortium name="DOE Joint Genome Institute"/>
            <person name="Min B."/>
            <person name="Park H."/>
            <person name="Jang Y."/>
            <person name="Kim J.-J."/>
            <person name="Kim K.H."/>
            <person name="Pangilinan J."/>
            <person name="Lipzen A."/>
            <person name="Riley R."/>
            <person name="Grigoriev I.V."/>
            <person name="Spatafora J.W."/>
            <person name="Choi I.-G."/>
        </authorList>
    </citation>
    <scope>NUCLEOTIDE SEQUENCE [LARGE SCALE GENOMIC DNA]</scope>
    <source>
        <strain evidence="11 12">KUC8140</strain>
    </source>
</reference>
<evidence type="ECO:0000256" key="2">
    <source>
        <dbReference type="ARBA" id="ARBA00008873"/>
    </source>
</evidence>
<dbReference type="InterPro" id="IPR058533">
    <property type="entry name" value="Cation_efflux_TM"/>
</dbReference>
<feature type="compositionally biased region" description="Basic and acidic residues" evidence="8">
    <location>
        <begin position="497"/>
        <end position="523"/>
    </location>
</feature>
<proteinExistence type="inferred from homology"/>
<dbReference type="GO" id="GO:0005794">
    <property type="term" value="C:Golgi apparatus"/>
    <property type="evidence" value="ECO:0007669"/>
    <property type="project" value="TreeGrafter"/>
</dbReference>